<dbReference type="EMBL" id="OX465084">
    <property type="protein sequence ID" value="CAI9299615.1"/>
    <property type="molecule type" value="Genomic_DNA"/>
</dbReference>
<evidence type="ECO:0000313" key="2">
    <source>
        <dbReference type="Proteomes" id="UP001177003"/>
    </source>
</evidence>
<accession>A0AA35ZVD8</accession>
<protein>
    <submittedName>
        <fullName evidence="1">Uncharacterized protein</fullName>
    </submittedName>
</protein>
<keyword evidence="2" id="KW-1185">Reference proteome</keyword>
<organism evidence="1 2">
    <name type="scientific">Lactuca saligna</name>
    <name type="common">Willowleaf lettuce</name>
    <dbReference type="NCBI Taxonomy" id="75948"/>
    <lineage>
        <taxon>Eukaryota</taxon>
        <taxon>Viridiplantae</taxon>
        <taxon>Streptophyta</taxon>
        <taxon>Embryophyta</taxon>
        <taxon>Tracheophyta</taxon>
        <taxon>Spermatophyta</taxon>
        <taxon>Magnoliopsida</taxon>
        <taxon>eudicotyledons</taxon>
        <taxon>Gunneridae</taxon>
        <taxon>Pentapetalae</taxon>
        <taxon>asterids</taxon>
        <taxon>campanulids</taxon>
        <taxon>Asterales</taxon>
        <taxon>Asteraceae</taxon>
        <taxon>Cichorioideae</taxon>
        <taxon>Cichorieae</taxon>
        <taxon>Lactucinae</taxon>
        <taxon>Lactuca</taxon>
    </lineage>
</organism>
<reference evidence="1" key="1">
    <citation type="submission" date="2023-04" db="EMBL/GenBank/DDBJ databases">
        <authorList>
            <person name="Vijverberg K."/>
            <person name="Xiong W."/>
            <person name="Schranz E."/>
        </authorList>
    </citation>
    <scope>NUCLEOTIDE SEQUENCE</scope>
</reference>
<dbReference type="AlphaFoldDB" id="A0AA35ZVD8"/>
<name>A0AA35ZVD8_LACSI</name>
<sequence length="97" mass="10601">MTIDEGVVGVVFKHLLAYEQDTIHSDGTPTNKCIKSVSIDGDNIHVVDLDVVTPITTSIKRLIEIVTTTESFECSFSKDGVAPPTLKISKMEKLIII</sequence>
<proteinExistence type="predicted"/>
<gene>
    <name evidence="1" type="ORF">LSALG_LOCUS38314</name>
</gene>
<dbReference type="Proteomes" id="UP001177003">
    <property type="component" value="Chromosome 8"/>
</dbReference>
<evidence type="ECO:0000313" key="1">
    <source>
        <dbReference type="EMBL" id="CAI9299615.1"/>
    </source>
</evidence>